<evidence type="ECO:0000313" key="3">
    <source>
        <dbReference type="Proteomes" id="UP000008022"/>
    </source>
</evidence>
<dbReference type="Proteomes" id="UP000008022">
    <property type="component" value="Unassembled WGS sequence"/>
</dbReference>
<protein>
    <submittedName>
        <fullName evidence="2">Uncharacterized protein</fullName>
    </submittedName>
</protein>
<keyword evidence="3" id="KW-1185">Reference proteome</keyword>
<dbReference type="HOGENOM" id="CLU_892508_0_0_1"/>
<sequence length="312" mass="34856">MLCAVEVEGIVKLRPLYASRRRVPGAALRPWVWVLPGFTTNCSTSGPGREGERVAGAPVAGRWRRRRQSVFPSVACPGRAVSGRGSERGDRNGDDKSLPRPVWEVTVVANLGRGKEGEGNGFVSSRRTYWREGLVGNAPTREIGRRPAWGGEREEELELGCVWRKRATSPGTYRRQKAVMQGGSRGEDRGELRDGAVEKKKSAPALCSHWMSTAARARGSCCCVGWRRRSSTARRRWRRDLVATARRRRRRTKPWAAAALWLGRRVRPQRGERAAQLVGPAWAVRVRGGKEKCGPNSKGRKSNFVWRLNNLI</sequence>
<organism evidence="2 3">
    <name type="scientific">Oryza rufipogon</name>
    <name type="common">Brownbeard rice</name>
    <name type="synonym">Asian wild rice</name>
    <dbReference type="NCBI Taxonomy" id="4529"/>
    <lineage>
        <taxon>Eukaryota</taxon>
        <taxon>Viridiplantae</taxon>
        <taxon>Streptophyta</taxon>
        <taxon>Embryophyta</taxon>
        <taxon>Tracheophyta</taxon>
        <taxon>Spermatophyta</taxon>
        <taxon>Magnoliopsida</taxon>
        <taxon>Liliopsida</taxon>
        <taxon>Poales</taxon>
        <taxon>Poaceae</taxon>
        <taxon>BOP clade</taxon>
        <taxon>Oryzoideae</taxon>
        <taxon>Oryzeae</taxon>
        <taxon>Oryzinae</taxon>
        <taxon>Oryza</taxon>
    </lineage>
</organism>
<dbReference type="Gramene" id="ORUFI04G06900.1">
    <property type="protein sequence ID" value="ORUFI04G06900.1"/>
    <property type="gene ID" value="ORUFI04G06900"/>
</dbReference>
<dbReference type="EnsemblPlants" id="ORUFI04G06900.1">
    <property type="protein sequence ID" value="ORUFI04G06900.1"/>
    <property type="gene ID" value="ORUFI04G06900"/>
</dbReference>
<proteinExistence type="predicted"/>
<reference evidence="3" key="1">
    <citation type="submission" date="2013-06" db="EMBL/GenBank/DDBJ databases">
        <authorList>
            <person name="Zhao Q."/>
        </authorList>
    </citation>
    <scope>NUCLEOTIDE SEQUENCE</scope>
    <source>
        <strain evidence="3">cv. W1943</strain>
    </source>
</reference>
<feature type="compositionally biased region" description="Basic and acidic residues" evidence="1">
    <location>
        <begin position="85"/>
        <end position="98"/>
    </location>
</feature>
<feature type="region of interest" description="Disordered" evidence="1">
    <location>
        <begin position="77"/>
        <end position="99"/>
    </location>
</feature>
<evidence type="ECO:0000256" key="1">
    <source>
        <dbReference type="SAM" id="MobiDB-lite"/>
    </source>
</evidence>
<name>A0A0E0P6N5_ORYRU</name>
<reference evidence="2" key="2">
    <citation type="submission" date="2015-06" db="UniProtKB">
        <authorList>
            <consortium name="EnsemblPlants"/>
        </authorList>
    </citation>
    <scope>IDENTIFICATION</scope>
</reference>
<accession>A0A0E0P6N5</accession>
<evidence type="ECO:0000313" key="2">
    <source>
        <dbReference type="EnsemblPlants" id="ORUFI04G06900.1"/>
    </source>
</evidence>
<dbReference type="AlphaFoldDB" id="A0A0E0P6N5"/>